<reference evidence="6 7" key="1">
    <citation type="journal article" date="2014" name="BMC Genomics">
        <title>Unusual genome complexity in Lactobacillus salivarius JCM1046.</title>
        <authorList>
            <person name="Raftis E.J."/>
            <person name="Forde B.M."/>
            <person name="Claesson M.J."/>
            <person name="O'Toole P.W."/>
        </authorList>
    </citation>
    <scope>NUCLEOTIDE SEQUENCE [LARGE SCALE GENOMIC DNA]</scope>
    <source>
        <strain evidence="6 7">JCM1046</strain>
    </source>
</reference>
<dbReference type="InterPro" id="IPR027417">
    <property type="entry name" value="P-loop_NTPase"/>
</dbReference>
<keyword evidence="1" id="KW-0547">Nucleotide-binding</keyword>
<evidence type="ECO:0000256" key="1">
    <source>
        <dbReference type="ARBA" id="ARBA00022741"/>
    </source>
</evidence>
<keyword evidence="4" id="KW-0067">ATP-binding</keyword>
<proteinExistence type="predicted"/>
<dbReference type="GO" id="GO:0000725">
    <property type="term" value="P:recombinational repair"/>
    <property type="evidence" value="ECO:0007669"/>
    <property type="project" value="TreeGrafter"/>
</dbReference>
<dbReference type="GO" id="GO:0043138">
    <property type="term" value="F:3'-5' DNA helicase activity"/>
    <property type="evidence" value="ECO:0007669"/>
    <property type="project" value="TreeGrafter"/>
</dbReference>
<dbReference type="GO" id="GO:0016787">
    <property type="term" value="F:hydrolase activity"/>
    <property type="evidence" value="ECO:0007669"/>
    <property type="project" value="UniProtKB-KW"/>
</dbReference>
<dbReference type="NCBIfam" id="NF041464">
    <property type="entry name" value="HelD_BACSU"/>
    <property type="match status" value="1"/>
</dbReference>
<dbReference type="RefSeq" id="WP_044004476.1">
    <property type="nucleotide sequence ID" value="NZ_CP007646.1"/>
</dbReference>
<dbReference type="GO" id="GO:0005829">
    <property type="term" value="C:cytosol"/>
    <property type="evidence" value="ECO:0007669"/>
    <property type="project" value="TreeGrafter"/>
</dbReference>
<name>A0A089QE04_9LACO</name>
<feature type="domain" description="UvrD-like helicase ATP-binding" evidence="5">
    <location>
        <begin position="211"/>
        <end position="559"/>
    </location>
</feature>
<evidence type="ECO:0000259" key="5">
    <source>
        <dbReference type="Pfam" id="PF00580"/>
    </source>
</evidence>
<dbReference type="Pfam" id="PF00580">
    <property type="entry name" value="UvrD-helicase"/>
    <property type="match status" value="1"/>
</dbReference>
<evidence type="ECO:0000256" key="4">
    <source>
        <dbReference type="ARBA" id="ARBA00022840"/>
    </source>
</evidence>
<dbReference type="Proteomes" id="UP000029488">
    <property type="component" value="Chromosome"/>
</dbReference>
<evidence type="ECO:0000256" key="2">
    <source>
        <dbReference type="ARBA" id="ARBA00022801"/>
    </source>
</evidence>
<evidence type="ECO:0000313" key="6">
    <source>
        <dbReference type="EMBL" id="AIR10008.1"/>
    </source>
</evidence>
<dbReference type="InterPro" id="IPR014016">
    <property type="entry name" value="UvrD-like_ATP-bd"/>
</dbReference>
<dbReference type="GO" id="GO:0005524">
    <property type="term" value="F:ATP binding"/>
    <property type="evidence" value="ECO:0007669"/>
    <property type="project" value="UniProtKB-KW"/>
</dbReference>
<dbReference type="PANTHER" id="PTHR11070:SF17">
    <property type="entry name" value="DNA HELICASE IV"/>
    <property type="match status" value="1"/>
</dbReference>
<keyword evidence="2 6" id="KW-0378">Hydrolase</keyword>
<sequence>MDNEKALEQKRVDDVMNEIQKQLDATQIEYDKAHKETTSVERNYVQNARVNTYEVDDQMETNAEIQQQKNLVAKTIENETILKKQLSTLKILQDSAYFGRIDIHENGEEDSETLYIGTSSLVDENQDFLIYDWRAPISSIYYNGTLGPVSYEIPMGEQFAELKKKRQFTIKKGIITNMFDTNETIGDEILQSVLGEHSDEYMRNIVATIQAEQNDIIRDVKHDLLLVQGVAGSGKTSAILQRIAFLLYHSRDKLNAEQIVLFSPNLLFSHYISEVLPSLGEKNMRQIILAEFLNNRFEGLQVESLFDKYEKKITSSKKTNSIESIKEDPQFMHTVEEYVQNVSPSQLRFTDIMLDSENFFSHNEIHDIYSQLPQAMKPSQKFAETKNLLIKQLNRKIKENAQADWVRSEIENLSDEEYYDLLGTKRRHAFQAIDDEEFYIGRKIVKKRFAPVYDALYNNYFIDYYAQYSDFLANKLPEAVELFNQNLEFHKIDLVDAAPLLYLRDLLTGSGRNQAIAHLFIDEMQDYTLPQLMYLKYIFPNAKLTLLGDSEQALFNEFRTPQELLDYFNKHLNVKKSRIIKLNKSYRSTQQITNFMKALLPDGNEIQAFTRQGKKPELIISSKENGLHALKLELKQRDLSSPVALITKNQAESDFLYQKLRKSFDSVTLLEDKDRSLPKGIVILPIYLAKGLEFDDVIAYDISHDNYSGINDTGILYTICSRAMHRLTLISCGKPSSLIMSVPSDLYTTKSTVTL</sequence>
<dbReference type="PANTHER" id="PTHR11070">
    <property type="entry name" value="UVRD / RECB / PCRA DNA HELICASE FAMILY MEMBER"/>
    <property type="match status" value="1"/>
</dbReference>
<dbReference type="AlphaFoldDB" id="A0A089QE04"/>
<gene>
    <name evidence="6" type="primary">rep</name>
    <name evidence="6" type="ORF">LSJ_0264c</name>
</gene>
<accession>A0A089QE04</accession>
<protein>
    <submittedName>
        <fullName evidence="6">ATP-dependent DNA helicase</fullName>
        <ecNumber evidence="6">3.6.1.-</ecNumber>
    </submittedName>
</protein>
<dbReference type="GO" id="GO:0003677">
    <property type="term" value="F:DNA binding"/>
    <property type="evidence" value="ECO:0007669"/>
    <property type="project" value="InterPro"/>
</dbReference>
<dbReference type="EMBL" id="CP007646">
    <property type="protein sequence ID" value="AIR10008.1"/>
    <property type="molecule type" value="Genomic_DNA"/>
</dbReference>
<dbReference type="InterPro" id="IPR048228">
    <property type="entry name" value="HelD_bacillota"/>
</dbReference>
<evidence type="ECO:0000313" key="7">
    <source>
        <dbReference type="Proteomes" id="UP000029488"/>
    </source>
</evidence>
<dbReference type="SUPFAM" id="SSF52540">
    <property type="entry name" value="P-loop containing nucleoside triphosphate hydrolases"/>
    <property type="match status" value="1"/>
</dbReference>
<evidence type="ECO:0000256" key="3">
    <source>
        <dbReference type="ARBA" id="ARBA00022806"/>
    </source>
</evidence>
<dbReference type="InterPro" id="IPR000212">
    <property type="entry name" value="DNA_helicase_UvrD/REP"/>
</dbReference>
<dbReference type="EC" id="3.6.1.-" evidence="6"/>
<keyword evidence="3 6" id="KW-0347">Helicase</keyword>
<dbReference type="Gene3D" id="3.40.50.300">
    <property type="entry name" value="P-loop containing nucleotide triphosphate hydrolases"/>
    <property type="match status" value="3"/>
</dbReference>
<dbReference type="KEGG" id="lsj:LSJ_0264c"/>
<organism evidence="6 7">
    <name type="scientific">Ligilactobacillus salivarius</name>
    <dbReference type="NCBI Taxonomy" id="1624"/>
    <lineage>
        <taxon>Bacteria</taxon>
        <taxon>Bacillati</taxon>
        <taxon>Bacillota</taxon>
        <taxon>Bacilli</taxon>
        <taxon>Lactobacillales</taxon>
        <taxon>Lactobacillaceae</taxon>
        <taxon>Ligilactobacillus</taxon>
    </lineage>
</organism>